<dbReference type="GO" id="GO:0005829">
    <property type="term" value="C:cytosol"/>
    <property type="evidence" value="ECO:0007669"/>
    <property type="project" value="TreeGrafter"/>
</dbReference>
<evidence type="ECO:0000256" key="1">
    <source>
        <dbReference type="ARBA" id="ARBA00001947"/>
    </source>
</evidence>
<comment type="cofactor">
    <cofactor evidence="1">
        <name>Zn(2+)</name>
        <dbReference type="ChEBI" id="CHEBI:29105"/>
    </cofactor>
</comment>
<gene>
    <name evidence="3" type="ORF">H9L42_11520</name>
</gene>
<dbReference type="InterPro" id="IPR050378">
    <property type="entry name" value="Metallo-dep_Hydrolases_sf"/>
</dbReference>
<dbReference type="InterPro" id="IPR011059">
    <property type="entry name" value="Metal-dep_hydrolase_composite"/>
</dbReference>
<name>A0A923NJW8_9FIRM</name>
<comment type="caution">
    <text evidence="3">The sequence shown here is derived from an EMBL/GenBank/DDBJ whole genome shotgun (WGS) entry which is preliminary data.</text>
</comment>
<keyword evidence="4" id="KW-1185">Reference proteome</keyword>
<organism evidence="3 4">
    <name type="scientific">Zhenpiania hominis</name>
    <dbReference type="NCBI Taxonomy" id="2763644"/>
    <lineage>
        <taxon>Bacteria</taxon>
        <taxon>Bacillati</taxon>
        <taxon>Bacillota</taxon>
        <taxon>Clostridia</taxon>
        <taxon>Peptostreptococcales</taxon>
        <taxon>Anaerovoracaceae</taxon>
        <taxon>Zhenpiania</taxon>
    </lineage>
</organism>
<dbReference type="PANTHER" id="PTHR11647">
    <property type="entry name" value="HYDRANTOINASE/DIHYDROPYRIMIDINASE FAMILY MEMBER"/>
    <property type="match status" value="1"/>
</dbReference>
<evidence type="ECO:0000313" key="4">
    <source>
        <dbReference type="Proteomes" id="UP000602647"/>
    </source>
</evidence>
<dbReference type="RefSeq" id="WP_187303548.1">
    <property type="nucleotide sequence ID" value="NZ_CBCTON010000024.1"/>
</dbReference>
<accession>A0A923NJW8</accession>
<dbReference type="AlphaFoldDB" id="A0A923NJW8"/>
<dbReference type="EMBL" id="JACRYT010000013">
    <property type="protein sequence ID" value="MBC6680448.1"/>
    <property type="molecule type" value="Genomic_DNA"/>
</dbReference>
<feature type="domain" description="Amidohydrolase-related" evidence="2">
    <location>
        <begin position="336"/>
        <end position="427"/>
    </location>
</feature>
<evidence type="ECO:0000259" key="2">
    <source>
        <dbReference type="Pfam" id="PF01979"/>
    </source>
</evidence>
<dbReference type="Gene3D" id="3.20.20.140">
    <property type="entry name" value="Metal-dependent hydrolases"/>
    <property type="match status" value="2"/>
</dbReference>
<protein>
    <submittedName>
        <fullName evidence="3">Amidohydrolase family protein</fullName>
    </submittedName>
</protein>
<proteinExistence type="predicted"/>
<dbReference type="PANTHER" id="PTHR11647:SF1">
    <property type="entry name" value="COLLAPSIN RESPONSE MEDIATOR PROTEIN"/>
    <property type="match status" value="1"/>
</dbReference>
<dbReference type="SUPFAM" id="SSF51556">
    <property type="entry name" value="Metallo-dependent hydrolases"/>
    <property type="match status" value="1"/>
</dbReference>
<dbReference type="SUPFAM" id="SSF51338">
    <property type="entry name" value="Composite domain of metallo-dependent hydrolases"/>
    <property type="match status" value="1"/>
</dbReference>
<dbReference type="Proteomes" id="UP000602647">
    <property type="component" value="Unassembled WGS sequence"/>
</dbReference>
<dbReference type="Pfam" id="PF01979">
    <property type="entry name" value="Amidohydro_1"/>
    <property type="match status" value="1"/>
</dbReference>
<evidence type="ECO:0000313" key="3">
    <source>
        <dbReference type="EMBL" id="MBC6680448.1"/>
    </source>
</evidence>
<dbReference type="InterPro" id="IPR006680">
    <property type="entry name" value="Amidohydro-rel"/>
</dbReference>
<reference evidence="3" key="1">
    <citation type="submission" date="2020-08" db="EMBL/GenBank/DDBJ databases">
        <title>Genome public.</title>
        <authorList>
            <person name="Liu C."/>
            <person name="Sun Q."/>
        </authorList>
    </citation>
    <scope>NUCLEOTIDE SEQUENCE</scope>
    <source>
        <strain evidence="3">BX12</strain>
    </source>
</reference>
<dbReference type="InterPro" id="IPR032466">
    <property type="entry name" value="Metal_Hydrolase"/>
</dbReference>
<sequence>MKEKKDFFHTVYDCVIENGTVIDPKTELRTIGNVAILNGKIAGVTRARLSAKRKIDASGKIVCPGIVDPHSHADGQLFSGYVMASMGVTTIIVGSCGLGPYPVKEFLTGLDETGYPLNTAALTPQSWILREKAGIESPYHTATKEQIQNMARWAEEDLLQGAVGLSMGLEYAPVTTWEEMVAMAEVAAKYDKVMPIHSRAGGWNSLEATREVIRLQETTGVRVLLSHHVYQCGQGMMEESLKIIEKARRQGYQIAVDSGAYCDFACPVGSEVFCEGWQQIYDCSYEDILAGTGKYAGQRLTEETFHELRETDPDASVTAFVGKPYEIALALKQPYVMISTDGGFPNLAPGIGHPQTAGTYPKILRELVREQDVLTVMDFVKKSSWMPAQFFGLETKGFIGEGADADILVFDLKRVKDNATFPGMGDPMAQPDGIDYVLVGGVPVVDNGIIQKDAKPGKSIFSRTEIWQM</sequence>
<dbReference type="GO" id="GO:0016812">
    <property type="term" value="F:hydrolase activity, acting on carbon-nitrogen (but not peptide) bonds, in cyclic amides"/>
    <property type="evidence" value="ECO:0007669"/>
    <property type="project" value="TreeGrafter"/>
</dbReference>